<dbReference type="Proteomes" id="UP001476798">
    <property type="component" value="Unassembled WGS sequence"/>
</dbReference>
<feature type="region of interest" description="Disordered" evidence="1">
    <location>
        <begin position="25"/>
        <end position="70"/>
    </location>
</feature>
<proteinExistence type="predicted"/>
<name>A0ABV0MML5_9TELE</name>
<feature type="compositionally biased region" description="Basic and acidic residues" evidence="1">
    <location>
        <begin position="31"/>
        <end position="44"/>
    </location>
</feature>
<organism evidence="2 3">
    <name type="scientific">Goodea atripinnis</name>
    <dbReference type="NCBI Taxonomy" id="208336"/>
    <lineage>
        <taxon>Eukaryota</taxon>
        <taxon>Metazoa</taxon>
        <taxon>Chordata</taxon>
        <taxon>Craniata</taxon>
        <taxon>Vertebrata</taxon>
        <taxon>Euteleostomi</taxon>
        <taxon>Actinopterygii</taxon>
        <taxon>Neopterygii</taxon>
        <taxon>Teleostei</taxon>
        <taxon>Neoteleostei</taxon>
        <taxon>Acanthomorphata</taxon>
        <taxon>Ovalentaria</taxon>
        <taxon>Atherinomorphae</taxon>
        <taxon>Cyprinodontiformes</taxon>
        <taxon>Goodeidae</taxon>
        <taxon>Goodea</taxon>
    </lineage>
</organism>
<keyword evidence="3" id="KW-1185">Reference proteome</keyword>
<feature type="compositionally biased region" description="Low complexity" evidence="1">
    <location>
        <begin position="56"/>
        <end position="67"/>
    </location>
</feature>
<feature type="non-terminal residue" evidence="2">
    <location>
        <position position="1"/>
    </location>
</feature>
<evidence type="ECO:0000313" key="3">
    <source>
        <dbReference type="Proteomes" id="UP001476798"/>
    </source>
</evidence>
<dbReference type="EMBL" id="JAHRIO010006165">
    <property type="protein sequence ID" value="MEQ2160329.1"/>
    <property type="molecule type" value="Genomic_DNA"/>
</dbReference>
<accession>A0ABV0MML5</accession>
<evidence type="ECO:0000313" key="2">
    <source>
        <dbReference type="EMBL" id="MEQ2160329.1"/>
    </source>
</evidence>
<gene>
    <name evidence="2" type="ORF">GOODEAATRI_032587</name>
</gene>
<sequence>GLVPACISHVCDRDAGVRFMWGTSTEFQSLEDQRDPFPDPRDQEGDPLSIGGNDGSGNSLGSSVSSGRGEEPCPLRAIILAALAKVDLDDAPVANRKPVFSPGSGGPSVRGATIAGLLGRASAPLEGS</sequence>
<comment type="caution">
    <text evidence="2">The sequence shown here is derived from an EMBL/GenBank/DDBJ whole genome shotgun (WGS) entry which is preliminary data.</text>
</comment>
<evidence type="ECO:0000256" key="1">
    <source>
        <dbReference type="SAM" id="MobiDB-lite"/>
    </source>
</evidence>
<reference evidence="2 3" key="1">
    <citation type="submission" date="2021-06" db="EMBL/GenBank/DDBJ databases">
        <authorList>
            <person name="Palmer J.M."/>
        </authorList>
    </citation>
    <scope>NUCLEOTIDE SEQUENCE [LARGE SCALE GENOMIC DNA]</scope>
    <source>
        <strain evidence="2 3">GA_2019</strain>
        <tissue evidence="2">Muscle</tissue>
    </source>
</reference>
<protein>
    <submittedName>
        <fullName evidence="2">Uncharacterized protein</fullName>
    </submittedName>
</protein>